<reference evidence="1 2" key="1">
    <citation type="submission" date="2015-09" db="EMBL/GenBank/DDBJ databases">
        <authorList>
            <consortium name="Swine Surveillance"/>
        </authorList>
    </citation>
    <scope>NUCLEOTIDE SEQUENCE [LARGE SCALE GENOMIC DNA]</scope>
    <source>
        <strain evidence="1 2">CECT 4292</strain>
    </source>
</reference>
<evidence type="ECO:0000313" key="2">
    <source>
        <dbReference type="Proteomes" id="UP000050783"/>
    </source>
</evidence>
<sequence>MLRLNVLALFPEFALAFACDFIRSSHVLGGLGSQRDGALPAKPPRGKFWERSSQDQGMFNWLHRRESFKQARPISLISREPEGEENV</sequence>
<dbReference type="EMBL" id="CYPU01000051">
    <property type="protein sequence ID" value="CUH49000.1"/>
    <property type="molecule type" value="Genomic_DNA"/>
</dbReference>
<gene>
    <name evidence="1" type="ORF">RUA4292_03192</name>
</gene>
<protein>
    <submittedName>
        <fullName evidence="1">Uncharacterized protein</fullName>
    </submittedName>
</protein>
<accession>A0A0P1EFS3</accession>
<dbReference type="Proteomes" id="UP000050783">
    <property type="component" value="Unassembled WGS sequence"/>
</dbReference>
<proteinExistence type="predicted"/>
<evidence type="ECO:0000313" key="1">
    <source>
        <dbReference type="EMBL" id="CUH49000.1"/>
    </source>
</evidence>
<dbReference type="AlphaFoldDB" id="A0A0P1EFS3"/>
<name>A0A0P1EFS3_9RHOB</name>
<organism evidence="1 2">
    <name type="scientific">Ruegeria atlantica</name>
    <dbReference type="NCBI Taxonomy" id="81569"/>
    <lineage>
        <taxon>Bacteria</taxon>
        <taxon>Pseudomonadati</taxon>
        <taxon>Pseudomonadota</taxon>
        <taxon>Alphaproteobacteria</taxon>
        <taxon>Rhodobacterales</taxon>
        <taxon>Roseobacteraceae</taxon>
        <taxon>Ruegeria</taxon>
    </lineage>
</organism>